<protein>
    <submittedName>
        <fullName evidence="3">Pyridoxamine 5'-phosphate oxidase, Alr4036 family, FMN-binding domain</fullName>
    </submittedName>
</protein>
<feature type="region of interest" description="Disordered" evidence="1">
    <location>
        <begin position="219"/>
        <end position="267"/>
    </location>
</feature>
<organism evidence="3 4">
    <name type="scientific">Ceraceosorus bombacis</name>
    <dbReference type="NCBI Taxonomy" id="401625"/>
    <lineage>
        <taxon>Eukaryota</taxon>
        <taxon>Fungi</taxon>
        <taxon>Dikarya</taxon>
        <taxon>Basidiomycota</taxon>
        <taxon>Ustilaginomycotina</taxon>
        <taxon>Exobasidiomycetes</taxon>
        <taxon>Ceraceosorales</taxon>
        <taxon>Ceraceosoraceae</taxon>
        <taxon>Ceraceosorus</taxon>
    </lineage>
</organism>
<evidence type="ECO:0000313" key="4">
    <source>
        <dbReference type="Proteomes" id="UP000054845"/>
    </source>
</evidence>
<dbReference type="Pfam" id="PF12766">
    <property type="entry name" value="Pyridox_oxase_2"/>
    <property type="match status" value="1"/>
</dbReference>
<feature type="domain" description="Pyridoxamine 5'-phosphate oxidase Alr4036 family FMN-binding" evidence="2">
    <location>
        <begin position="56"/>
        <end position="175"/>
    </location>
</feature>
<dbReference type="InterPro" id="IPR024624">
    <property type="entry name" value="Pyridox_Oxase_Alr4036_FMN-bd"/>
</dbReference>
<dbReference type="InterPro" id="IPR012349">
    <property type="entry name" value="Split_barrel_FMN-bd"/>
</dbReference>
<feature type="compositionally biased region" description="Basic and acidic residues" evidence="1">
    <location>
        <begin position="258"/>
        <end position="267"/>
    </location>
</feature>
<proteinExistence type="predicted"/>
<dbReference type="OrthoDB" id="434253at2759"/>
<dbReference type="Proteomes" id="UP000054845">
    <property type="component" value="Unassembled WGS sequence"/>
</dbReference>
<name>A0A0N7L8T0_9BASI</name>
<dbReference type="EMBL" id="CCYA01000065">
    <property type="protein sequence ID" value="CEH11842.1"/>
    <property type="molecule type" value="Genomic_DNA"/>
</dbReference>
<dbReference type="AlphaFoldDB" id="A0A0N7L8T0"/>
<dbReference type="GO" id="GO:0010181">
    <property type="term" value="F:FMN binding"/>
    <property type="evidence" value="ECO:0007669"/>
    <property type="project" value="InterPro"/>
</dbReference>
<dbReference type="STRING" id="401625.A0A0N7L8T0"/>
<reference evidence="4" key="1">
    <citation type="submission" date="2014-09" db="EMBL/GenBank/DDBJ databases">
        <authorList>
            <person name="Sharma Rahul"/>
            <person name="Thines Marco"/>
        </authorList>
    </citation>
    <scope>NUCLEOTIDE SEQUENCE [LARGE SCALE GENOMIC DNA]</scope>
</reference>
<dbReference type="PANTHER" id="PTHR28243">
    <property type="entry name" value="AGL049CP"/>
    <property type="match status" value="1"/>
</dbReference>
<dbReference type="PANTHER" id="PTHR28243:SF1">
    <property type="entry name" value="PYRIDOXAMINE 5'-PHOSPHATE OXIDASE ALR4036 FAMILY FMN-BINDING DOMAIN-CONTAINING PROTEIN"/>
    <property type="match status" value="1"/>
</dbReference>
<keyword evidence="4" id="KW-1185">Reference proteome</keyword>
<sequence length="324" mass="35827">MLRQQLPRRPNGLTIRFPTPTLRRGNSANLQHRSSLSYTLKGAKMASAATAPVADPRWKTLIAKSIAENIKNDGSVLYYALSTVIPGSPPTPQVRYVVHRGFVNEKRADTPEGVEPALDGFGCGTALLTTTDVRAPKAQQIRDSIERTGSAQAQIAWWHDPSKLQFRITGTLHLVPHANHPTLRSLPAEAAPPSISGQSWDWQQERKRIFEKLSPSLLASFARPTPGSDHPQGNSRGDGPGEGEGKGDASPWPLELPRPTDERITDEQKKLLEKSNENFALVVLLPRQVDVVDLDRDRRSMFQRKSEGTGKGAHEEWEETRVVP</sequence>
<accession>A0A0N7L8T0</accession>
<feature type="region of interest" description="Disordered" evidence="1">
    <location>
        <begin position="302"/>
        <end position="324"/>
    </location>
</feature>
<dbReference type="SUPFAM" id="SSF50475">
    <property type="entry name" value="FMN-binding split barrel"/>
    <property type="match status" value="1"/>
</dbReference>
<evidence type="ECO:0000313" key="3">
    <source>
        <dbReference type="EMBL" id="CEH11842.1"/>
    </source>
</evidence>
<evidence type="ECO:0000259" key="2">
    <source>
        <dbReference type="Pfam" id="PF12766"/>
    </source>
</evidence>
<dbReference type="Gene3D" id="2.30.110.10">
    <property type="entry name" value="Electron Transport, Fmn-binding Protein, Chain A"/>
    <property type="match status" value="1"/>
</dbReference>
<evidence type="ECO:0000256" key="1">
    <source>
        <dbReference type="SAM" id="MobiDB-lite"/>
    </source>
</evidence>